<evidence type="ECO:0000256" key="1">
    <source>
        <dbReference type="ARBA" id="ARBA00023125"/>
    </source>
</evidence>
<comment type="caution">
    <text evidence="4">The sequence shown here is derived from an EMBL/GenBank/DDBJ whole genome shotgun (WGS) entry which is preliminary data.</text>
</comment>
<dbReference type="InterPro" id="IPR010095">
    <property type="entry name" value="Cas12f1-like_TNB"/>
</dbReference>
<feature type="compositionally biased region" description="Basic residues" evidence="2">
    <location>
        <begin position="7"/>
        <end position="19"/>
    </location>
</feature>
<accession>A0A2U2NCN3</accession>
<evidence type="ECO:0000313" key="5">
    <source>
        <dbReference type="Proteomes" id="UP000245876"/>
    </source>
</evidence>
<sequence length="450" mass="52074">MLDVKARNNKIKASRKATKERRQTQSCRVVTCKIDQSKLSATQREALRRMFLEAKWFVNSIIASDDLFQYEIKGNTVPVRCKDERDEWILEDRPIIALSRQMEQGLLQECKDAIHAMKAKRDKAIKEGRKPPKLGRLKYRKEVAEIPLKQFGKTYRFAGPDTVRIQNVPGKLHLEGASRLNPDHDTDRSLTVRLDALLGFENKPVEYANAKLLHREDGYYLAVTTYEDTDQYEARRNARESILHHTPADGSKLGIDAGQTDQLTLSNGETVNEYVPESLRLKKAARQFARRSKYSSGWWDALHVLRLEYLKEARQRKALADQAFHDLHAKAATLYVQDEQISKWKRKTSQARGSRKIQHGILGRLYAKFKQDEHTIMLDQWQPTTAWCPRCGRRTKHPPGRETYRCAYCDYTARRDPHAAGNMIILSWRPLTRQELYQDRSIPVGPYGSI</sequence>
<dbReference type="OrthoDB" id="6230307at2"/>
<dbReference type="RefSeq" id="WP_109056328.1">
    <property type="nucleotide sequence ID" value="NZ_QFFM01000003.1"/>
</dbReference>
<protein>
    <recommendedName>
        <fullName evidence="3">Cas12f1-like TNB domain-containing protein</fullName>
    </recommendedName>
</protein>
<dbReference type="GO" id="GO:0003677">
    <property type="term" value="F:DNA binding"/>
    <property type="evidence" value="ECO:0007669"/>
    <property type="project" value="UniProtKB-KW"/>
</dbReference>
<feature type="region of interest" description="Disordered" evidence="2">
    <location>
        <begin position="1"/>
        <end position="22"/>
    </location>
</feature>
<dbReference type="Pfam" id="PF07282">
    <property type="entry name" value="Cas12f1-like_TNB"/>
    <property type="match status" value="1"/>
</dbReference>
<reference evidence="4 5" key="1">
    <citation type="journal article" date="2018" name="Int. J. Syst. Evol. Microbiol.">
        <title>Bifidobacterium callitrichidarum sp. nov. from the faeces of the emperor tamarin (Saguinus imperator).</title>
        <authorList>
            <person name="Modesto M."/>
            <person name="Michelini S."/>
            <person name="Sansosti M.C."/>
            <person name="De Filippo C."/>
            <person name="Cavalieri D."/>
            <person name="Qvirist L."/>
            <person name="Andlid T."/>
            <person name="Spiezio C."/>
            <person name="Sandri C."/>
            <person name="Pascarelli S."/>
            <person name="Sgorbati B."/>
            <person name="Mattarelli P."/>
        </authorList>
    </citation>
    <scope>NUCLEOTIDE SEQUENCE [LARGE SCALE GENOMIC DNA]</scope>
    <source>
        <strain evidence="4 5">TRI 5</strain>
    </source>
</reference>
<evidence type="ECO:0000313" key="4">
    <source>
        <dbReference type="EMBL" id="PWG66759.1"/>
    </source>
</evidence>
<feature type="domain" description="Cas12f1-like TNB" evidence="3">
    <location>
        <begin position="374"/>
        <end position="422"/>
    </location>
</feature>
<name>A0A2U2NCN3_9BIFI</name>
<proteinExistence type="predicted"/>
<keyword evidence="5" id="KW-1185">Reference proteome</keyword>
<dbReference type="EMBL" id="QFFM01000003">
    <property type="protein sequence ID" value="PWG66759.1"/>
    <property type="molecule type" value="Genomic_DNA"/>
</dbReference>
<evidence type="ECO:0000259" key="3">
    <source>
        <dbReference type="Pfam" id="PF07282"/>
    </source>
</evidence>
<dbReference type="AlphaFoldDB" id="A0A2U2NCN3"/>
<keyword evidence="1" id="KW-0238">DNA-binding</keyword>
<dbReference type="Proteomes" id="UP000245876">
    <property type="component" value="Unassembled WGS sequence"/>
</dbReference>
<evidence type="ECO:0000256" key="2">
    <source>
        <dbReference type="SAM" id="MobiDB-lite"/>
    </source>
</evidence>
<organism evidence="4 5">
    <name type="scientific">Bifidobacterium callitrichidarum</name>
    <dbReference type="NCBI Taxonomy" id="2052941"/>
    <lineage>
        <taxon>Bacteria</taxon>
        <taxon>Bacillati</taxon>
        <taxon>Actinomycetota</taxon>
        <taxon>Actinomycetes</taxon>
        <taxon>Bifidobacteriales</taxon>
        <taxon>Bifidobacteriaceae</taxon>
        <taxon>Bifidobacterium</taxon>
    </lineage>
</organism>
<gene>
    <name evidence="4" type="ORF">DF196_02325</name>
</gene>